<feature type="region of interest" description="Disordered" evidence="7">
    <location>
        <begin position="992"/>
        <end position="1011"/>
    </location>
</feature>
<dbReference type="SUPFAM" id="SSF53335">
    <property type="entry name" value="S-adenosyl-L-methionine-dependent methyltransferases"/>
    <property type="match status" value="1"/>
</dbReference>
<keyword evidence="3 9" id="KW-0808">Transferase</keyword>
<feature type="region of interest" description="Disordered" evidence="7">
    <location>
        <begin position="1"/>
        <end position="22"/>
    </location>
</feature>
<evidence type="ECO:0000256" key="4">
    <source>
        <dbReference type="ARBA" id="ARBA00022691"/>
    </source>
</evidence>
<dbReference type="EMBL" id="RQWK01000002">
    <property type="protein sequence ID" value="KAA9404912.1"/>
    <property type="molecule type" value="Genomic_DNA"/>
</dbReference>
<feature type="coiled-coil region" evidence="6">
    <location>
        <begin position="150"/>
        <end position="177"/>
    </location>
</feature>
<dbReference type="PANTHER" id="PTHR33841">
    <property type="entry name" value="DNA METHYLTRANSFERASE YEEA-RELATED"/>
    <property type="match status" value="1"/>
</dbReference>
<comment type="catalytic activity">
    <reaction evidence="5">
        <text>a 2'-deoxyadenosine in DNA + S-adenosyl-L-methionine = an N(6)-methyl-2'-deoxyadenosine in DNA + S-adenosyl-L-homocysteine + H(+)</text>
        <dbReference type="Rhea" id="RHEA:15197"/>
        <dbReference type="Rhea" id="RHEA-COMP:12418"/>
        <dbReference type="Rhea" id="RHEA-COMP:12419"/>
        <dbReference type="ChEBI" id="CHEBI:15378"/>
        <dbReference type="ChEBI" id="CHEBI:57856"/>
        <dbReference type="ChEBI" id="CHEBI:59789"/>
        <dbReference type="ChEBI" id="CHEBI:90615"/>
        <dbReference type="ChEBI" id="CHEBI:90616"/>
        <dbReference type="EC" id="2.1.1.72"/>
    </reaction>
</comment>
<dbReference type="GO" id="GO:0032259">
    <property type="term" value="P:methylation"/>
    <property type="evidence" value="ECO:0007669"/>
    <property type="project" value="UniProtKB-KW"/>
</dbReference>
<evidence type="ECO:0000259" key="8">
    <source>
        <dbReference type="Pfam" id="PF07669"/>
    </source>
</evidence>
<dbReference type="NCBIfam" id="NF033452">
    <property type="entry name" value="BREX_1_MTaseX"/>
    <property type="match status" value="1"/>
</dbReference>
<dbReference type="EC" id="2.1.1.72" evidence="1"/>
<dbReference type="RefSeq" id="WP_151104048.1">
    <property type="nucleotide sequence ID" value="NZ_RQWK01000002.1"/>
</dbReference>
<gene>
    <name evidence="9" type="primary">pglX</name>
    <name evidence="9" type="ORF">EGO51_16365</name>
</gene>
<feature type="region of interest" description="Disordered" evidence="7">
    <location>
        <begin position="38"/>
        <end position="75"/>
    </location>
</feature>
<feature type="region of interest" description="Disordered" evidence="7">
    <location>
        <begin position="1159"/>
        <end position="1180"/>
    </location>
</feature>
<dbReference type="GO" id="GO:0006304">
    <property type="term" value="P:DNA modification"/>
    <property type="evidence" value="ECO:0007669"/>
    <property type="project" value="InterPro"/>
</dbReference>
<comment type="caution">
    <text evidence="9">The sequence shown here is derived from an EMBL/GenBank/DDBJ whole genome shotgun (WGS) entry which is preliminary data.</text>
</comment>
<keyword evidence="4" id="KW-0949">S-adenosyl-L-methionine</keyword>
<dbReference type="NCBIfam" id="NF033454">
    <property type="entry name" value="BREX_5_MTaseX"/>
    <property type="match status" value="1"/>
</dbReference>
<dbReference type="PROSITE" id="PS00092">
    <property type="entry name" value="N6_MTASE"/>
    <property type="match status" value="1"/>
</dbReference>
<dbReference type="InterPro" id="IPR047939">
    <property type="entry name" value="BREX_1_PglX"/>
</dbReference>
<evidence type="ECO:0000256" key="7">
    <source>
        <dbReference type="SAM" id="MobiDB-lite"/>
    </source>
</evidence>
<evidence type="ECO:0000256" key="3">
    <source>
        <dbReference type="ARBA" id="ARBA00022679"/>
    </source>
</evidence>
<dbReference type="Gene3D" id="3.40.50.150">
    <property type="entry name" value="Vaccinia Virus protein VP39"/>
    <property type="match status" value="1"/>
</dbReference>
<dbReference type="GO" id="GO:0009007">
    <property type="term" value="F:site-specific DNA-methyltransferase (adenine-specific) activity"/>
    <property type="evidence" value="ECO:0007669"/>
    <property type="project" value="UniProtKB-EC"/>
</dbReference>
<dbReference type="InterPro" id="IPR050953">
    <property type="entry name" value="N4_N6_ade-DNA_methylase"/>
</dbReference>
<accession>A0A5J5LF75</accession>
<evidence type="ECO:0000256" key="5">
    <source>
        <dbReference type="ARBA" id="ARBA00047942"/>
    </source>
</evidence>
<dbReference type="PANTHER" id="PTHR33841:SF1">
    <property type="entry name" value="DNA METHYLTRANSFERASE A"/>
    <property type="match status" value="1"/>
</dbReference>
<keyword evidence="2 9" id="KW-0489">Methyltransferase</keyword>
<keyword evidence="6" id="KW-0175">Coiled coil</keyword>
<organism evidence="9 10">
    <name type="scientific">Haloarcula hispanica</name>
    <dbReference type="NCBI Taxonomy" id="51589"/>
    <lineage>
        <taxon>Archaea</taxon>
        <taxon>Methanobacteriati</taxon>
        <taxon>Methanobacteriota</taxon>
        <taxon>Stenosarchaea group</taxon>
        <taxon>Halobacteria</taxon>
        <taxon>Halobacteriales</taxon>
        <taxon>Haloarculaceae</taxon>
        <taxon>Haloarcula</taxon>
    </lineage>
</organism>
<evidence type="ECO:0000313" key="9">
    <source>
        <dbReference type="EMBL" id="KAA9404912.1"/>
    </source>
</evidence>
<evidence type="ECO:0000313" key="10">
    <source>
        <dbReference type="Proteomes" id="UP000326244"/>
    </source>
</evidence>
<reference evidence="9 10" key="1">
    <citation type="submission" date="2018-11" db="EMBL/GenBank/DDBJ databases">
        <title>Genomic analysis of Haloarcula hispanica CBA1121.</title>
        <authorList>
            <person name="Kim Y.B."/>
            <person name="Roh S.W."/>
        </authorList>
    </citation>
    <scope>NUCLEOTIDE SEQUENCE [LARGE SCALE GENOMIC DNA]</scope>
    <source>
        <strain evidence="9 10">CBA1121</strain>
    </source>
</reference>
<protein>
    <recommendedName>
        <fullName evidence="1">site-specific DNA-methyltransferase (adenine-specific)</fullName>
        <ecNumber evidence="1">2.1.1.72</ecNumber>
    </recommendedName>
</protein>
<proteinExistence type="predicted"/>
<evidence type="ECO:0000256" key="6">
    <source>
        <dbReference type="SAM" id="Coils"/>
    </source>
</evidence>
<dbReference type="Proteomes" id="UP000326244">
    <property type="component" value="Unassembled WGS sequence"/>
</dbReference>
<feature type="compositionally biased region" description="Basic and acidic residues" evidence="7">
    <location>
        <begin position="11"/>
        <end position="22"/>
    </location>
</feature>
<dbReference type="InterPro" id="IPR011639">
    <property type="entry name" value="MethylTrfase_TaqI-like_dom"/>
</dbReference>
<dbReference type="InterPro" id="IPR002052">
    <property type="entry name" value="DNA_methylase_N6_adenine_CS"/>
</dbReference>
<feature type="region of interest" description="Disordered" evidence="7">
    <location>
        <begin position="279"/>
        <end position="298"/>
    </location>
</feature>
<name>A0A5J5LF75_HALHI</name>
<sequence>MDGQSTHPRKAQLDKEEREHLEAVVTEMRDRVEANVRYQLEDEYDLDEKPDTVGASSGESAPADAREDGDASLSETQENLVEAIELEAADGHDWEDAHEQYITGVGYTIVNRLAALRCMEVRDFIDDEVTSFRDDGLTPAADRLVTEEFMLEEEAVLEAYRNECDALADEIEILFDRSTAYSLIDPDDDTYEDLCGMLDEVPDEVWRADDVLGWVYEYYNVKLLDDLRRKGDREGLEPEDVPAANQFYTPHWVVRMLTDNSLGKLYLEDNGTLQETVEAQDALTPDERKNRPLSPDESPDLADFCTYLVPSEEEGEPPAFDGPEDIRVIDPACGSGHFLLYAFDVLERIWRAETDLDHAEIPREILRHNIHGVDLDMRACQLAAFNLYLKGRTRAEAEGATGFDMPEVGIVCADAKVADIEGVEEVFDEVADGKGDVENALRRILDAFEEVHGLGSLLDVRGTLGELFEDGIDQESVQITLEDDPTEHHTLGQILHSLREAVDEHREEDSFLAQDLRSFVRLLDVLAQDYDVALMNPPYGSRNRMPDIVQNYVEERYDYTSEFYINFFEICNRITASKGRIGMLVPRSFMFKRSYRDFRNDFVGNKGGFDFLTEFGLGVLDNATVRTVGTVVRSGANWDQTGSFIRLHDLSPEEKDERFLDVISDAQSDKTRRLFNVDVSDFDQIPWAPLSYYIPSEIRELHTSDLKFDPDAAGISGKNAANAVQGMSTGDNARFVQNHWEAPSDSFIPFAKGGASSWILPRVTKSVNWAGGGDEIRRQSSSVMRNEGHYLRSGLTWTNIKATGRRFGYLPSGAVFDQKGPLLLSEDLSEWLLLAVVNSDLYHELFLSLTPDRTWGQGDVGRLPWHQKFECADALETKAKEQYKILLQSEVYNVQSPYYIGSPLIPEWESERFFYESHNLLENDKFASDLQFESGQMSDSIFDLARMAEKRRIESQRDTEIVAREIDDHLFDILNISEGSQQQIRQEIFLRTSEDPEDREVPDPESVPEVPDNLDEQVKDLVHHFAMEAVREESDGIIPLEGADEQADMLDRIVERFEDAYGEYAEDRLVEVDDILGAESAADEAYPNLRAFIEDDLFAYHVDTMENTPILWKLSTARLLADAESEGFACFVDYHQLDASLFDRLGNTYLEPRKSALRDRQAAANQRRNDESLSTSERADATEEFEFCSSALEQIAEFEAVLQELGSTSERDFDDDDRERVDGLAPKVAAFREETAARIETLERLREMNGEEWFQDTFSDGFWDKVDEWRDEWLDALGELEHACEEYAKPSDEPVEAHLADLFDYFNWRLKGSDHYSSTGILFMTYYFEREGSDLLDEDGEPFGTLTEDEELLASLATGIDDASVLDDEYLQQIAAEEDVDDVDELPPLAEFKALAAEIDDRCQTVDKRIPADWADRALSEITTAGYQPNHKHGVAINITPLAEQDIVPEIVEDKVL</sequence>
<dbReference type="GO" id="GO:0003676">
    <property type="term" value="F:nucleic acid binding"/>
    <property type="evidence" value="ECO:0007669"/>
    <property type="project" value="InterPro"/>
</dbReference>
<feature type="domain" description="Type II methyltransferase M.TaqI-like" evidence="8">
    <location>
        <begin position="368"/>
        <end position="606"/>
    </location>
</feature>
<dbReference type="Pfam" id="PF07669">
    <property type="entry name" value="Eco57I"/>
    <property type="match status" value="1"/>
</dbReference>
<evidence type="ECO:0000256" key="2">
    <source>
        <dbReference type="ARBA" id="ARBA00022603"/>
    </source>
</evidence>
<dbReference type="InterPro" id="IPR029063">
    <property type="entry name" value="SAM-dependent_MTases_sf"/>
</dbReference>
<evidence type="ECO:0000256" key="1">
    <source>
        <dbReference type="ARBA" id="ARBA00011900"/>
    </source>
</evidence>